<proteinExistence type="predicted"/>
<dbReference type="AlphaFoldDB" id="A0A1N7IRV7"/>
<evidence type="ECO:0000256" key="1">
    <source>
        <dbReference type="SAM" id="MobiDB-lite"/>
    </source>
</evidence>
<gene>
    <name evidence="2" type="ORF">SAMN05421790_101291</name>
</gene>
<reference evidence="3" key="1">
    <citation type="submission" date="2017-01" db="EMBL/GenBank/DDBJ databases">
        <authorList>
            <person name="Varghese N."/>
            <person name="Submissions S."/>
        </authorList>
    </citation>
    <scope>NUCLEOTIDE SEQUENCE [LARGE SCALE GENOMIC DNA]</scope>
    <source>
        <strain evidence="3">DSM 45196</strain>
    </source>
</reference>
<evidence type="ECO:0000313" key="2">
    <source>
        <dbReference type="EMBL" id="SIS39834.1"/>
    </source>
</evidence>
<dbReference type="Proteomes" id="UP000186795">
    <property type="component" value="Unassembled WGS sequence"/>
</dbReference>
<name>A0A1N7IRV7_9BACL</name>
<protein>
    <submittedName>
        <fullName evidence="2">Uncharacterized protein</fullName>
    </submittedName>
</protein>
<evidence type="ECO:0000313" key="3">
    <source>
        <dbReference type="Proteomes" id="UP000186795"/>
    </source>
</evidence>
<feature type="region of interest" description="Disordered" evidence="1">
    <location>
        <begin position="1"/>
        <end position="30"/>
    </location>
</feature>
<organism evidence="2 3">
    <name type="scientific">Kroppenstedtia eburnea</name>
    <dbReference type="NCBI Taxonomy" id="714067"/>
    <lineage>
        <taxon>Bacteria</taxon>
        <taxon>Bacillati</taxon>
        <taxon>Bacillota</taxon>
        <taxon>Bacilli</taxon>
        <taxon>Bacillales</taxon>
        <taxon>Thermoactinomycetaceae</taxon>
        <taxon>Kroppenstedtia</taxon>
    </lineage>
</organism>
<sequence length="30" mass="3402">MIIMDSLYHPATDDHKSRGNAYNIRSPIQG</sequence>
<dbReference type="EMBL" id="FTOD01000001">
    <property type="protein sequence ID" value="SIS39834.1"/>
    <property type="molecule type" value="Genomic_DNA"/>
</dbReference>
<keyword evidence="3" id="KW-1185">Reference proteome</keyword>
<accession>A0A1N7IRV7</accession>